<dbReference type="InterPro" id="IPR048903">
    <property type="entry name" value="MdcG_N"/>
</dbReference>
<feature type="domain" description="Phosphoribosyl-dephospho-CoA transferase MdcG N-terminal" evidence="4">
    <location>
        <begin position="14"/>
        <end position="92"/>
    </location>
</feature>
<evidence type="ECO:0000259" key="4">
    <source>
        <dbReference type="Pfam" id="PF20866"/>
    </source>
</evidence>
<dbReference type="EMBL" id="JBAFVH010000005">
    <property type="protein sequence ID" value="MFG1372509.1"/>
    <property type="molecule type" value="Genomic_DNA"/>
</dbReference>
<dbReference type="Pfam" id="PF10620">
    <property type="entry name" value="MdcG"/>
    <property type="match status" value="1"/>
</dbReference>
<accession>A0ABW6ZUU6</accession>
<reference evidence="5 6" key="1">
    <citation type="submission" date="2024-02" db="EMBL/GenBank/DDBJ databases">
        <title>Expansion and revision of Xanthobacter and proposal of Roseixanthobacter gen. nov.</title>
        <authorList>
            <person name="Soltysiak M.P.M."/>
            <person name="Jalihal A."/>
            <person name="Ory A."/>
            <person name="Chrisophersen C."/>
            <person name="Lee A.D."/>
            <person name="Boulton J."/>
            <person name="Springer M."/>
        </authorList>
    </citation>
    <scope>NUCLEOTIDE SEQUENCE [LARGE SCALE GENOMIC DNA]</scope>
    <source>
        <strain evidence="5 6">23A</strain>
    </source>
</reference>
<evidence type="ECO:0000256" key="2">
    <source>
        <dbReference type="ARBA" id="ARBA00022695"/>
    </source>
</evidence>
<dbReference type="RefSeq" id="WP_393992394.1">
    <property type="nucleotide sequence ID" value="NZ_JBAFVH010000005.1"/>
</dbReference>
<evidence type="ECO:0000313" key="6">
    <source>
        <dbReference type="Proteomes" id="UP001604002"/>
    </source>
</evidence>
<feature type="domain" description="Phosphoribosyl-dephospho-CoA transferase MdcG C-terminal" evidence="3">
    <location>
        <begin position="95"/>
        <end position="221"/>
    </location>
</feature>
<keyword evidence="6" id="KW-1185">Reference proteome</keyword>
<dbReference type="Proteomes" id="UP001604002">
    <property type="component" value="Unassembled WGS sequence"/>
</dbReference>
<protein>
    <submittedName>
        <fullName evidence="5">Malonate decarboxylase holo-[acyl-carrier-protein] synthase</fullName>
    </submittedName>
</protein>
<evidence type="ECO:0000256" key="1">
    <source>
        <dbReference type="ARBA" id="ARBA00022679"/>
    </source>
</evidence>
<keyword evidence="1" id="KW-0808">Transferase</keyword>
<dbReference type="NCBIfam" id="TIGR03135">
    <property type="entry name" value="malonate_mdcG"/>
    <property type="match status" value="1"/>
</dbReference>
<evidence type="ECO:0000259" key="3">
    <source>
        <dbReference type="Pfam" id="PF10620"/>
    </source>
</evidence>
<comment type="caution">
    <text evidence="5">The sequence shown here is derived from an EMBL/GenBank/DDBJ whole genome shotgun (WGS) entry which is preliminary data.</text>
</comment>
<evidence type="ECO:0000313" key="5">
    <source>
        <dbReference type="EMBL" id="MFG1372509.1"/>
    </source>
</evidence>
<keyword evidence="2" id="KW-0548">Nucleotidyltransferase</keyword>
<dbReference type="InterPro" id="IPR049180">
    <property type="entry name" value="MdcG_C"/>
</dbReference>
<dbReference type="Pfam" id="PF20866">
    <property type="entry name" value="MdcG_N"/>
    <property type="match status" value="1"/>
</dbReference>
<proteinExistence type="predicted"/>
<sequence>MAPRDPAPVPPKVRRHDRVWLAAHWREALAFPLPAAEAPVVADWIAAGRPLVAARPVSTDPEDGIRLGLALPGRRRVGLVVEPGAIGAVAPPLTLDAAAALAPASWRGPLLDLAALLNAAGLGPRVFGSLAWHALACDGTEGRDTGYLTASSDVDLLLFPADAAACIAAGRLLEGFGTAHPAPRLDGEFVLPDGGAAAWREVLAGPERVLVKHLHSLALRPMAELFVTSGQEAA</sequence>
<gene>
    <name evidence="5" type="primary">mdcG</name>
    <name evidence="5" type="ORF">V5F32_10075</name>
</gene>
<organism evidence="5 6">
    <name type="scientific">Xanthobacter oligotrophicus</name>
    <dbReference type="NCBI Taxonomy" id="2607286"/>
    <lineage>
        <taxon>Bacteria</taxon>
        <taxon>Pseudomonadati</taxon>
        <taxon>Pseudomonadota</taxon>
        <taxon>Alphaproteobacteria</taxon>
        <taxon>Hyphomicrobiales</taxon>
        <taxon>Xanthobacteraceae</taxon>
        <taxon>Xanthobacter</taxon>
    </lineage>
</organism>
<name>A0ABW6ZUU6_9HYPH</name>
<dbReference type="InterPro" id="IPR017557">
    <property type="entry name" value="Holo-ACP_synthase"/>
</dbReference>